<accession>A0A9D4DFC4</accession>
<dbReference type="EMBL" id="JAIWYP010000010">
    <property type="protein sequence ID" value="KAH3747037.1"/>
    <property type="molecule type" value="Genomic_DNA"/>
</dbReference>
<evidence type="ECO:0000313" key="2">
    <source>
        <dbReference type="Proteomes" id="UP000828390"/>
    </source>
</evidence>
<proteinExistence type="predicted"/>
<sequence>MCWFGRPEFPKETLPVQPTKLTCFRALGLKPVALARSSCNNHCANRKLALHLNVHKDSQLDV</sequence>
<gene>
    <name evidence="1" type="ORF">DPMN_181458</name>
</gene>
<reference evidence="1" key="2">
    <citation type="submission" date="2020-11" db="EMBL/GenBank/DDBJ databases">
        <authorList>
            <person name="McCartney M.A."/>
            <person name="Auch B."/>
            <person name="Kono T."/>
            <person name="Mallez S."/>
            <person name="Becker A."/>
            <person name="Gohl D.M."/>
            <person name="Silverstein K.A.T."/>
            <person name="Koren S."/>
            <person name="Bechman K.B."/>
            <person name="Herman A."/>
            <person name="Abrahante J.E."/>
            <person name="Garbe J."/>
        </authorList>
    </citation>
    <scope>NUCLEOTIDE SEQUENCE</scope>
    <source>
        <strain evidence="1">Duluth1</strain>
        <tissue evidence="1">Whole animal</tissue>
    </source>
</reference>
<protein>
    <submittedName>
        <fullName evidence="1">Uncharacterized protein</fullName>
    </submittedName>
</protein>
<dbReference type="Proteomes" id="UP000828390">
    <property type="component" value="Unassembled WGS sequence"/>
</dbReference>
<evidence type="ECO:0000313" key="1">
    <source>
        <dbReference type="EMBL" id="KAH3747037.1"/>
    </source>
</evidence>
<organism evidence="1 2">
    <name type="scientific">Dreissena polymorpha</name>
    <name type="common">Zebra mussel</name>
    <name type="synonym">Mytilus polymorpha</name>
    <dbReference type="NCBI Taxonomy" id="45954"/>
    <lineage>
        <taxon>Eukaryota</taxon>
        <taxon>Metazoa</taxon>
        <taxon>Spiralia</taxon>
        <taxon>Lophotrochozoa</taxon>
        <taxon>Mollusca</taxon>
        <taxon>Bivalvia</taxon>
        <taxon>Autobranchia</taxon>
        <taxon>Heteroconchia</taxon>
        <taxon>Euheterodonta</taxon>
        <taxon>Imparidentia</taxon>
        <taxon>Neoheterodontei</taxon>
        <taxon>Myida</taxon>
        <taxon>Dreissenoidea</taxon>
        <taxon>Dreissenidae</taxon>
        <taxon>Dreissena</taxon>
    </lineage>
</organism>
<reference evidence="1" key="1">
    <citation type="journal article" date="2019" name="bioRxiv">
        <title>The Genome of the Zebra Mussel, Dreissena polymorpha: A Resource for Invasive Species Research.</title>
        <authorList>
            <person name="McCartney M.A."/>
            <person name="Auch B."/>
            <person name="Kono T."/>
            <person name="Mallez S."/>
            <person name="Zhang Y."/>
            <person name="Obille A."/>
            <person name="Becker A."/>
            <person name="Abrahante J.E."/>
            <person name="Garbe J."/>
            <person name="Badalamenti J.P."/>
            <person name="Herman A."/>
            <person name="Mangelson H."/>
            <person name="Liachko I."/>
            <person name="Sullivan S."/>
            <person name="Sone E.D."/>
            <person name="Koren S."/>
            <person name="Silverstein K.A.T."/>
            <person name="Beckman K.B."/>
            <person name="Gohl D.M."/>
        </authorList>
    </citation>
    <scope>NUCLEOTIDE SEQUENCE</scope>
    <source>
        <strain evidence="1">Duluth1</strain>
        <tissue evidence="1">Whole animal</tissue>
    </source>
</reference>
<keyword evidence="2" id="KW-1185">Reference proteome</keyword>
<dbReference type="AlphaFoldDB" id="A0A9D4DFC4"/>
<name>A0A9D4DFC4_DREPO</name>
<comment type="caution">
    <text evidence="1">The sequence shown here is derived from an EMBL/GenBank/DDBJ whole genome shotgun (WGS) entry which is preliminary data.</text>
</comment>